<evidence type="ECO:0000313" key="1">
    <source>
        <dbReference type="EMBL" id="GEP32166.1"/>
    </source>
</evidence>
<dbReference type="Proteomes" id="UP000321337">
    <property type="component" value="Unassembled WGS sequence"/>
</dbReference>
<evidence type="ECO:0008006" key="3">
    <source>
        <dbReference type="Google" id="ProtNLM"/>
    </source>
</evidence>
<dbReference type="EMBL" id="BKAD01000053">
    <property type="protein sequence ID" value="GEP32166.1"/>
    <property type="molecule type" value="Genomic_DNA"/>
</dbReference>
<comment type="caution">
    <text evidence="1">The sequence shown here is derived from an EMBL/GenBank/DDBJ whole genome shotgun (WGS) entry which is preliminary data.</text>
</comment>
<dbReference type="AlphaFoldDB" id="A0A512LCF5"/>
<sequence>MKLTVLTYNTLFGGRDGSDDRGAQAQIGLINELKPDIFLMLEAAGWVDVGHALGGSSIPRVSTTGFTGTEFAVMRCNYLLASNALADHARSYQVIRTP</sequence>
<reference evidence="1 2" key="1">
    <citation type="submission" date="2019-07" db="EMBL/GenBank/DDBJ databases">
        <title>Whole genome shotgun sequence of Thiobacillus plumbophilus NBRC 107929.</title>
        <authorList>
            <person name="Hosoyama A."/>
            <person name="Uohara A."/>
            <person name="Ohji S."/>
            <person name="Ichikawa N."/>
        </authorList>
    </citation>
    <scope>NUCLEOTIDE SEQUENCE [LARGE SCALE GENOMIC DNA]</scope>
    <source>
        <strain evidence="1 2">NBRC 107929</strain>
    </source>
</reference>
<accession>A0A512LCF5</accession>
<proteinExistence type="predicted"/>
<evidence type="ECO:0000313" key="2">
    <source>
        <dbReference type="Proteomes" id="UP000321337"/>
    </source>
</evidence>
<keyword evidence="2" id="KW-1185">Reference proteome</keyword>
<organism evidence="1 2">
    <name type="scientific">Sulfuriferula plumbiphila</name>
    <dbReference type="NCBI Taxonomy" id="171865"/>
    <lineage>
        <taxon>Bacteria</taxon>
        <taxon>Pseudomonadati</taxon>
        <taxon>Pseudomonadota</taxon>
        <taxon>Betaproteobacteria</taxon>
        <taxon>Nitrosomonadales</taxon>
        <taxon>Sulfuricellaceae</taxon>
        <taxon>Sulfuriferula</taxon>
    </lineage>
</organism>
<gene>
    <name evidence="1" type="ORF">TPL01_33040</name>
</gene>
<dbReference type="RefSeq" id="WP_198415309.1">
    <property type="nucleotide sequence ID" value="NZ_AP021884.1"/>
</dbReference>
<name>A0A512LCF5_9PROT</name>
<protein>
    <recommendedName>
        <fullName evidence="3">Endonuclease/exonuclease/phosphatase domain-containing protein</fullName>
    </recommendedName>
</protein>